<dbReference type="Pfam" id="PF13519">
    <property type="entry name" value="VWA_2"/>
    <property type="match status" value="1"/>
</dbReference>
<dbReference type="SUPFAM" id="SSF53300">
    <property type="entry name" value="vWA-like"/>
    <property type="match status" value="1"/>
</dbReference>
<dbReference type="RefSeq" id="WP_245740871.1">
    <property type="nucleotide sequence ID" value="NZ_FOAA01000017.1"/>
</dbReference>
<dbReference type="InterPro" id="IPR002035">
    <property type="entry name" value="VWF_A"/>
</dbReference>
<reference evidence="3" key="1">
    <citation type="submission" date="2016-10" db="EMBL/GenBank/DDBJ databases">
        <authorList>
            <person name="Varghese N."/>
            <person name="Submissions S."/>
        </authorList>
    </citation>
    <scope>NUCLEOTIDE SEQUENCE [LARGE SCALE GENOMIC DNA]</scope>
    <source>
        <strain evidence="3">DSM 241</strain>
    </source>
</reference>
<organism evidence="2 3">
    <name type="scientific">Ectothiorhodospira marina</name>
    <dbReference type="NCBI Taxonomy" id="1396821"/>
    <lineage>
        <taxon>Bacteria</taxon>
        <taxon>Pseudomonadati</taxon>
        <taxon>Pseudomonadota</taxon>
        <taxon>Gammaproteobacteria</taxon>
        <taxon>Chromatiales</taxon>
        <taxon>Ectothiorhodospiraceae</taxon>
        <taxon>Ectothiorhodospira</taxon>
    </lineage>
</organism>
<gene>
    <name evidence="2" type="ORF">SAMN05444515_11718</name>
</gene>
<proteinExistence type="predicted"/>
<keyword evidence="3" id="KW-1185">Reference proteome</keyword>
<dbReference type="EMBL" id="FOAA01000017">
    <property type="protein sequence ID" value="SEL45804.1"/>
    <property type="molecule type" value="Genomic_DNA"/>
</dbReference>
<dbReference type="InterPro" id="IPR052989">
    <property type="entry name" value="Mg-chelatase_DI-like"/>
</dbReference>
<evidence type="ECO:0000313" key="2">
    <source>
        <dbReference type="EMBL" id="SEL45804.1"/>
    </source>
</evidence>
<name>A0A1H7QDU8_9GAMM</name>
<protein>
    <submittedName>
        <fullName evidence="2">Magnesium chelatase subunit ChlD-like protein</fullName>
    </submittedName>
</protein>
<evidence type="ECO:0000313" key="3">
    <source>
        <dbReference type="Proteomes" id="UP000199256"/>
    </source>
</evidence>
<dbReference type="STRING" id="1396821.SAMN05444515_11718"/>
<dbReference type="AlphaFoldDB" id="A0A1H7QDU8"/>
<dbReference type="PANTHER" id="PTHR35023:SF1">
    <property type="entry name" value="MG-PROTOPORPHYRIN IX CHELATASE"/>
    <property type="match status" value="1"/>
</dbReference>
<evidence type="ECO:0000259" key="1">
    <source>
        <dbReference type="Pfam" id="PF13519"/>
    </source>
</evidence>
<accession>A0A1H7QDU8</accession>
<dbReference type="InterPro" id="IPR036465">
    <property type="entry name" value="vWFA_dom_sf"/>
</dbReference>
<dbReference type="Proteomes" id="UP000199256">
    <property type="component" value="Unassembled WGS sequence"/>
</dbReference>
<sequence>MYRPRRGGAGMLYCLVLDCSASMLRQDKLAMAKGLITAWAHQLYTQRAELAVVGFSGQGAYILRPPSRAPLCSDIWVAPIPGGGGSPVGAGLQRAQALMAQVKRRHPDQPIGLWLLTDGRTTQQPPRPDIADFCQVVDFETETIRLGGAQRIARAWQAPCWPVSAFMASG</sequence>
<dbReference type="Gene3D" id="3.40.50.410">
    <property type="entry name" value="von Willebrand factor, type A domain"/>
    <property type="match status" value="1"/>
</dbReference>
<feature type="domain" description="VWFA" evidence="1">
    <location>
        <begin position="15"/>
        <end position="119"/>
    </location>
</feature>
<dbReference type="PANTHER" id="PTHR35023">
    <property type="entry name" value="CHELATASE-RELATED"/>
    <property type="match status" value="1"/>
</dbReference>